<evidence type="ECO:0000313" key="1">
    <source>
        <dbReference type="EMBL" id="GHI40424.1"/>
    </source>
</evidence>
<protein>
    <submittedName>
        <fullName evidence="1">Uncharacterized protein</fullName>
    </submittedName>
</protein>
<name>A0ABQ3QT05_9ACTN</name>
<gene>
    <name evidence="1" type="ORF">Sviol_48320</name>
</gene>
<comment type="caution">
    <text evidence="1">The sequence shown here is derived from an EMBL/GenBank/DDBJ whole genome shotgun (WGS) entry which is preliminary data.</text>
</comment>
<accession>A0ABQ3QT05</accession>
<dbReference type="EMBL" id="BNDY01000017">
    <property type="protein sequence ID" value="GHI40424.1"/>
    <property type="molecule type" value="Genomic_DNA"/>
</dbReference>
<keyword evidence="2" id="KW-1185">Reference proteome</keyword>
<sequence length="49" mass="5625">MRAVAEHDCDARKLDFCIIHAGEPRVFDDLIRFLDAPVRSLSVQPRHAH</sequence>
<organism evidence="1 2">
    <name type="scientific">Streptomyces violascens</name>
    <dbReference type="NCBI Taxonomy" id="67381"/>
    <lineage>
        <taxon>Bacteria</taxon>
        <taxon>Bacillati</taxon>
        <taxon>Actinomycetota</taxon>
        <taxon>Actinomycetes</taxon>
        <taxon>Kitasatosporales</taxon>
        <taxon>Streptomycetaceae</taxon>
        <taxon>Streptomyces</taxon>
    </lineage>
</organism>
<evidence type="ECO:0000313" key="2">
    <source>
        <dbReference type="Proteomes" id="UP001050808"/>
    </source>
</evidence>
<dbReference type="Proteomes" id="UP001050808">
    <property type="component" value="Unassembled WGS sequence"/>
</dbReference>
<reference evidence="1" key="1">
    <citation type="submission" date="2024-05" db="EMBL/GenBank/DDBJ databases">
        <title>Whole genome shotgun sequence of Streptomyces violascens NBRC 12920.</title>
        <authorList>
            <person name="Komaki H."/>
            <person name="Tamura T."/>
        </authorList>
    </citation>
    <scope>NUCLEOTIDE SEQUENCE</scope>
    <source>
        <strain evidence="1">NBRC 12920</strain>
    </source>
</reference>
<proteinExistence type="predicted"/>